<organism evidence="5 6">
    <name type="scientific">Staphylococcus ratti</name>
    <dbReference type="NCBI Taxonomy" id="2892440"/>
    <lineage>
        <taxon>Bacteria</taxon>
        <taxon>Bacillati</taxon>
        <taxon>Bacillota</taxon>
        <taxon>Bacilli</taxon>
        <taxon>Bacillales</taxon>
        <taxon>Staphylococcaceae</taxon>
        <taxon>Staphylococcus</taxon>
    </lineage>
</organism>
<dbReference type="SUPFAM" id="SSF110738">
    <property type="entry name" value="Glycerate kinase I"/>
    <property type="match status" value="1"/>
</dbReference>
<dbReference type="RefSeq" id="WP_229292925.1">
    <property type="nucleotide sequence ID" value="NZ_CP086654.1"/>
</dbReference>
<dbReference type="NCBIfam" id="TIGR00045">
    <property type="entry name" value="glycerate kinase"/>
    <property type="match status" value="1"/>
</dbReference>
<dbReference type="EMBL" id="CP086654">
    <property type="protein sequence ID" value="UEX90429.1"/>
    <property type="molecule type" value="Genomic_DNA"/>
</dbReference>
<reference evidence="5 6" key="1">
    <citation type="journal article" date="2022" name="Pathogens">
        <title>Staphylococcus ratti sp. nov. Isolated from a Lab Rat.</title>
        <authorList>
            <person name="Kovarovic V."/>
            <person name="Sedlacek I."/>
            <person name="Petras P."/>
            <person name="Kralova S."/>
            <person name="Maslanova I."/>
            <person name="Svec P."/>
            <person name="Neumann-Schaal M."/>
            <person name="Botka T."/>
            <person name="Gelbicova T."/>
            <person name="Stankova E."/>
            <person name="Doskar J."/>
            <person name="Pantucek R."/>
        </authorList>
    </citation>
    <scope>NUCLEOTIDE SEQUENCE [LARGE SCALE GENOMIC DNA]</scope>
    <source>
        <strain evidence="5 6">CCM 9025</strain>
    </source>
</reference>
<sequence>MKRLLIAPDSFKESMTAMEAAKAIERGFKRVFKDEWTYVKLPMADGGEGTIQSLHDALHGKWRTITVTGPLGNKVEATYSIAKQGELAIIEMAEASGLGLVACKARNPLLTTTYGTGELVRDALEQGVSHIILGIGGSATNDGGAGCIQALGGRLKDKSGCELPFGGAALIDLETIDLSQRDERLNTVTFEVACDVSNPLLGLRGATMVYGPQKGATPEHILQLEAALQRFAYVIKKDLKKDVANEPGAGAAGGLGAGLLAALNVQLRSGIDIVLETTKFKQHALNADLVITGEGKIDGQTIYGKTPIGVAQAAKLYKKTVIAVAGMLGEGHEAVYEHGIDAVFSLVPGPNNLEEALEKGPEYLEQWAFNLAKVYAHMS</sequence>
<evidence type="ECO:0000313" key="5">
    <source>
        <dbReference type="EMBL" id="UEX90429.1"/>
    </source>
</evidence>
<keyword evidence="3 4" id="KW-0418">Kinase</keyword>
<dbReference type="PANTHER" id="PTHR21599:SF0">
    <property type="entry name" value="GLYCERATE KINASE"/>
    <property type="match status" value="1"/>
</dbReference>
<dbReference type="Proteomes" id="UP001197626">
    <property type="component" value="Chromosome"/>
</dbReference>
<dbReference type="InterPro" id="IPR018197">
    <property type="entry name" value="Glycerate_kinase_RE-like"/>
</dbReference>
<keyword evidence="2 4" id="KW-0808">Transferase</keyword>
<dbReference type="PIRSF" id="PIRSF006078">
    <property type="entry name" value="GlxK"/>
    <property type="match status" value="1"/>
</dbReference>
<evidence type="ECO:0000256" key="4">
    <source>
        <dbReference type="PIRNR" id="PIRNR006078"/>
    </source>
</evidence>
<name>A0ABY3PDN1_9STAP</name>
<dbReference type="Pfam" id="PF02595">
    <property type="entry name" value="Gly_kinase"/>
    <property type="match status" value="1"/>
</dbReference>
<dbReference type="Gene3D" id="3.40.50.10350">
    <property type="entry name" value="Glycerate kinase, domain 1"/>
    <property type="match status" value="1"/>
</dbReference>
<evidence type="ECO:0000313" key="6">
    <source>
        <dbReference type="Proteomes" id="UP001197626"/>
    </source>
</evidence>
<dbReference type="PANTHER" id="PTHR21599">
    <property type="entry name" value="GLYCERATE KINASE"/>
    <property type="match status" value="1"/>
</dbReference>
<comment type="similarity">
    <text evidence="1 4">Belongs to the glycerate kinase type-1 family.</text>
</comment>
<dbReference type="InterPro" id="IPR018193">
    <property type="entry name" value="Glyc_kinase_flavodox-like_fold"/>
</dbReference>
<gene>
    <name evidence="5" type="ORF">LN051_01795</name>
</gene>
<evidence type="ECO:0000256" key="1">
    <source>
        <dbReference type="ARBA" id="ARBA00006284"/>
    </source>
</evidence>
<dbReference type="GO" id="GO:0016301">
    <property type="term" value="F:kinase activity"/>
    <property type="evidence" value="ECO:0007669"/>
    <property type="project" value="UniProtKB-KW"/>
</dbReference>
<dbReference type="InterPro" id="IPR036129">
    <property type="entry name" value="Glycerate_kinase_sf"/>
</dbReference>
<accession>A0ABY3PDN1</accession>
<dbReference type="InterPro" id="IPR004381">
    <property type="entry name" value="Glycerate_kinase"/>
</dbReference>
<proteinExistence type="inferred from homology"/>
<keyword evidence="6" id="KW-1185">Reference proteome</keyword>
<evidence type="ECO:0000256" key="2">
    <source>
        <dbReference type="ARBA" id="ARBA00022679"/>
    </source>
</evidence>
<protein>
    <submittedName>
        <fullName evidence="5">Glycerate kinase</fullName>
    </submittedName>
</protein>
<evidence type="ECO:0000256" key="3">
    <source>
        <dbReference type="ARBA" id="ARBA00022777"/>
    </source>
</evidence>
<dbReference type="Gene3D" id="3.90.1510.10">
    <property type="entry name" value="Glycerate kinase, domain 2"/>
    <property type="match status" value="1"/>
</dbReference>